<keyword evidence="3" id="KW-0206">Cytoskeleton</keyword>
<comment type="caution">
    <text evidence="5">The sequence shown here is derived from an EMBL/GenBank/DDBJ whole genome shotgun (WGS) entry which is preliminary data.</text>
</comment>
<evidence type="ECO:0000313" key="5">
    <source>
        <dbReference type="EMBL" id="KAK2961448.1"/>
    </source>
</evidence>
<keyword evidence="6" id="KW-1185">Reference proteome</keyword>
<comment type="similarity">
    <text evidence="1 3">Belongs to the TBCA family.</text>
</comment>
<dbReference type="Pfam" id="PF02970">
    <property type="entry name" value="TBCA"/>
    <property type="match status" value="1"/>
</dbReference>
<keyword evidence="2 3" id="KW-0143">Chaperone</keyword>
<comment type="subunit">
    <text evidence="3">Supercomplex made of cofactors A to E. Cofactors A and D function by capturing and stabilizing tubulin in a quasi-native conformation. Cofactor E binds to the cofactor D-tubulin complex; interaction with cofactor C then causes the release of tubulin polypeptides that are committed to the native state.</text>
</comment>
<evidence type="ECO:0000256" key="1">
    <source>
        <dbReference type="ARBA" id="ARBA00006806"/>
    </source>
</evidence>
<dbReference type="InterPro" id="IPR004226">
    <property type="entry name" value="TBCA"/>
</dbReference>
<feature type="coiled-coil region" evidence="4">
    <location>
        <begin position="14"/>
        <end position="41"/>
    </location>
</feature>
<evidence type="ECO:0000256" key="4">
    <source>
        <dbReference type="SAM" id="Coils"/>
    </source>
</evidence>
<protein>
    <recommendedName>
        <fullName evidence="3">Tubulin-specific chaperone A</fullName>
    </recommendedName>
</protein>
<dbReference type="InterPro" id="IPR036126">
    <property type="entry name" value="TBCA_sf"/>
</dbReference>
<gene>
    <name evidence="5" type="ORF">BLNAU_3569</name>
</gene>
<sequence>MTNINKIRIQTGVLTRAMKDLASYEKEATQLRNQVVKMVEEEKEQHDINMRQQCLEETTQMIPESLKRIEKAYNELSTLVEGVSDDDADSRGSEIFSKAMDVLAEAQTILTERQPN</sequence>
<evidence type="ECO:0000256" key="2">
    <source>
        <dbReference type="ARBA" id="ARBA00023186"/>
    </source>
</evidence>
<dbReference type="Proteomes" id="UP001281761">
    <property type="component" value="Unassembled WGS sequence"/>
</dbReference>
<keyword evidence="3" id="KW-0493">Microtubule</keyword>
<dbReference type="Gene3D" id="1.20.58.90">
    <property type="match status" value="1"/>
</dbReference>
<dbReference type="PANTHER" id="PTHR21500:SF0">
    <property type="entry name" value="TUBULIN-SPECIFIC CHAPERONE A"/>
    <property type="match status" value="1"/>
</dbReference>
<evidence type="ECO:0000256" key="3">
    <source>
        <dbReference type="RuleBase" id="RU364030"/>
    </source>
</evidence>
<reference evidence="5 6" key="1">
    <citation type="journal article" date="2022" name="bioRxiv">
        <title>Genomics of Preaxostyla Flagellates Illuminates Evolutionary Transitions and the Path Towards Mitochondrial Loss.</title>
        <authorList>
            <person name="Novak L.V.F."/>
            <person name="Treitli S.C."/>
            <person name="Pyrih J."/>
            <person name="Halakuc P."/>
            <person name="Pipaliya S.V."/>
            <person name="Vacek V."/>
            <person name="Brzon O."/>
            <person name="Soukal P."/>
            <person name="Eme L."/>
            <person name="Dacks J.B."/>
            <person name="Karnkowska A."/>
            <person name="Elias M."/>
            <person name="Hampl V."/>
        </authorList>
    </citation>
    <scope>NUCLEOTIDE SEQUENCE [LARGE SCALE GENOMIC DNA]</scope>
    <source>
        <strain evidence="5">NAU3</strain>
        <tissue evidence="5">Gut</tissue>
    </source>
</reference>
<keyword evidence="4" id="KW-0175">Coiled coil</keyword>
<dbReference type="PANTHER" id="PTHR21500">
    <property type="entry name" value="TUBULIN-SPECIFIC CHAPERONE A"/>
    <property type="match status" value="1"/>
</dbReference>
<proteinExistence type="inferred from homology"/>
<name>A0ABQ9YCN5_9EUKA</name>
<comment type="subcellular location">
    <subcellularLocation>
        <location evidence="3">Cytoplasm</location>
        <location evidence="3">Cytoskeleton</location>
    </subcellularLocation>
</comment>
<accession>A0ABQ9YCN5</accession>
<dbReference type="SUPFAM" id="SSF46988">
    <property type="entry name" value="Tubulin chaperone cofactor A"/>
    <property type="match status" value="1"/>
</dbReference>
<dbReference type="EMBL" id="JARBJD010000016">
    <property type="protein sequence ID" value="KAK2961448.1"/>
    <property type="molecule type" value="Genomic_DNA"/>
</dbReference>
<organism evidence="5 6">
    <name type="scientific">Blattamonas nauphoetae</name>
    <dbReference type="NCBI Taxonomy" id="2049346"/>
    <lineage>
        <taxon>Eukaryota</taxon>
        <taxon>Metamonada</taxon>
        <taxon>Preaxostyla</taxon>
        <taxon>Oxymonadida</taxon>
        <taxon>Blattamonas</taxon>
    </lineage>
</organism>
<keyword evidence="3" id="KW-0963">Cytoplasm</keyword>
<evidence type="ECO:0000313" key="6">
    <source>
        <dbReference type="Proteomes" id="UP001281761"/>
    </source>
</evidence>